<dbReference type="GO" id="GO:0005576">
    <property type="term" value="C:extracellular region"/>
    <property type="evidence" value="ECO:0007669"/>
    <property type="project" value="UniProtKB-SubCell"/>
</dbReference>
<evidence type="ECO:0000259" key="3">
    <source>
        <dbReference type="SMART" id="SM01318"/>
    </source>
</evidence>
<keyword evidence="2" id="KW-0964">Secreted</keyword>
<evidence type="ECO:0000256" key="1">
    <source>
        <dbReference type="ARBA" id="ARBA00004613"/>
    </source>
</evidence>
<reference evidence="5" key="1">
    <citation type="submission" date="2023-01" db="EMBL/GenBank/DDBJ databases">
        <title>Key to firefly adult light organ development and bioluminescence: homeobox transcription factors regulate luciferase expression and transportation to peroxisome.</title>
        <authorList>
            <person name="Fu X."/>
        </authorList>
    </citation>
    <scope>NUCLEOTIDE SEQUENCE [LARGE SCALE GENOMIC DNA]</scope>
</reference>
<name>A0AAN7SNK5_9COLE</name>
<evidence type="ECO:0000313" key="5">
    <source>
        <dbReference type="Proteomes" id="UP001353858"/>
    </source>
</evidence>
<sequence>MVARNDDWFDKLKATVFQDTSSSGVEVGTPTRKTKLCVKDGIRFQQGQSISVPGQCMKITCEDAATNGQSGIICAYAQPRPGCRWSSTNYALPYPQCCPVEIC</sequence>
<dbReference type="InterPro" id="IPR029277">
    <property type="entry name" value="SVWC_dom"/>
</dbReference>
<evidence type="ECO:0000313" key="4">
    <source>
        <dbReference type="EMBL" id="KAK4873675.1"/>
    </source>
</evidence>
<dbReference type="Proteomes" id="UP001353858">
    <property type="component" value="Unassembled WGS sequence"/>
</dbReference>
<proteinExistence type="predicted"/>
<comment type="subcellular location">
    <subcellularLocation>
        <location evidence="1">Secreted</location>
    </subcellularLocation>
</comment>
<protein>
    <recommendedName>
        <fullName evidence="3">Single domain-containing protein</fullName>
    </recommendedName>
</protein>
<accession>A0AAN7SNK5</accession>
<dbReference type="SMART" id="SM01318">
    <property type="entry name" value="SVWC"/>
    <property type="match status" value="1"/>
</dbReference>
<keyword evidence="5" id="KW-1185">Reference proteome</keyword>
<dbReference type="EMBL" id="JARPUR010000006">
    <property type="protein sequence ID" value="KAK4873675.1"/>
    <property type="molecule type" value="Genomic_DNA"/>
</dbReference>
<comment type="caution">
    <text evidence="4">The sequence shown here is derived from an EMBL/GenBank/DDBJ whole genome shotgun (WGS) entry which is preliminary data.</text>
</comment>
<dbReference type="Pfam" id="PF15430">
    <property type="entry name" value="SVWC"/>
    <property type="match status" value="1"/>
</dbReference>
<evidence type="ECO:0000256" key="2">
    <source>
        <dbReference type="ARBA" id="ARBA00022525"/>
    </source>
</evidence>
<organism evidence="4 5">
    <name type="scientific">Aquatica leii</name>
    <dbReference type="NCBI Taxonomy" id="1421715"/>
    <lineage>
        <taxon>Eukaryota</taxon>
        <taxon>Metazoa</taxon>
        <taxon>Ecdysozoa</taxon>
        <taxon>Arthropoda</taxon>
        <taxon>Hexapoda</taxon>
        <taxon>Insecta</taxon>
        <taxon>Pterygota</taxon>
        <taxon>Neoptera</taxon>
        <taxon>Endopterygota</taxon>
        <taxon>Coleoptera</taxon>
        <taxon>Polyphaga</taxon>
        <taxon>Elateriformia</taxon>
        <taxon>Elateroidea</taxon>
        <taxon>Lampyridae</taxon>
        <taxon>Luciolinae</taxon>
        <taxon>Aquatica</taxon>
    </lineage>
</organism>
<feature type="domain" description="Single" evidence="3">
    <location>
        <begin position="37"/>
        <end position="103"/>
    </location>
</feature>
<gene>
    <name evidence="4" type="ORF">RN001_013035</name>
</gene>
<dbReference type="AlphaFoldDB" id="A0AAN7SNK5"/>